<keyword evidence="1" id="KW-1133">Transmembrane helix</keyword>
<protein>
    <submittedName>
        <fullName evidence="2">TIGR03746 family integrating conjugative element protein</fullName>
    </submittedName>
</protein>
<keyword evidence="1" id="KW-0812">Transmembrane</keyword>
<evidence type="ECO:0000313" key="3">
    <source>
        <dbReference type="Proteomes" id="UP000569732"/>
    </source>
</evidence>
<dbReference type="EMBL" id="JACCKB010000030">
    <property type="protein sequence ID" value="NYZ67823.1"/>
    <property type="molecule type" value="Genomic_DNA"/>
</dbReference>
<reference evidence="2 3" key="1">
    <citation type="submission" date="2020-07" db="EMBL/GenBank/DDBJ databases">
        <title>Endozoicomonas sp. nov., isolated from sediment.</title>
        <authorList>
            <person name="Gu T."/>
        </authorList>
    </citation>
    <scope>NUCLEOTIDE SEQUENCE [LARGE SCALE GENOMIC DNA]</scope>
    <source>
        <strain evidence="2 3">SM1973</strain>
    </source>
</reference>
<dbReference type="InterPro" id="IPR021548">
    <property type="entry name" value="DUF2895"/>
</dbReference>
<comment type="caution">
    <text evidence="2">The sequence shown here is derived from an EMBL/GenBank/DDBJ whole genome shotgun (WGS) entry which is preliminary data.</text>
</comment>
<keyword evidence="1" id="KW-0472">Membrane</keyword>
<sequence>MKYRDTLSGYQKLTTIQFVVIAFLMGACGVLYYSYTEAEKTQKLSVPPNIREGGVLQVGKNYKPNIYDFAYGLFQKLHHWPNDGAKDYSSNIYRFQGYFTPECRKKLKADMNRKSLRGELKGRERIITEIEGRGYQSARVQQVSSTTWKTWIDFEVTELVNGKRIKHIYVQYPLKVVKYKIDVAKNPWQLAIDCFHDAPRQLKKDERKQPFRRKS</sequence>
<name>A0A853I353_9GAMM</name>
<evidence type="ECO:0000256" key="1">
    <source>
        <dbReference type="SAM" id="Phobius"/>
    </source>
</evidence>
<dbReference type="Proteomes" id="UP000569732">
    <property type="component" value="Unassembled WGS sequence"/>
</dbReference>
<dbReference type="PROSITE" id="PS51257">
    <property type="entry name" value="PROKAR_LIPOPROTEIN"/>
    <property type="match status" value="1"/>
</dbReference>
<dbReference type="Pfam" id="PF11444">
    <property type="entry name" value="DUF2895"/>
    <property type="match status" value="1"/>
</dbReference>
<keyword evidence="3" id="KW-1185">Reference proteome</keyword>
<organism evidence="2 3">
    <name type="scientific">Spartinivicinus marinus</name>
    <dbReference type="NCBI Taxonomy" id="2994442"/>
    <lineage>
        <taxon>Bacteria</taxon>
        <taxon>Pseudomonadati</taxon>
        <taxon>Pseudomonadota</taxon>
        <taxon>Gammaproteobacteria</taxon>
        <taxon>Oceanospirillales</taxon>
        <taxon>Zooshikellaceae</taxon>
        <taxon>Spartinivicinus</taxon>
    </lineage>
</organism>
<feature type="transmembrane region" description="Helical" evidence="1">
    <location>
        <begin position="15"/>
        <end position="35"/>
    </location>
</feature>
<accession>A0A853I353</accession>
<dbReference type="NCBIfam" id="TIGR03746">
    <property type="entry name" value="conj_TIGR03746"/>
    <property type="match status" value="1"/>
</dbReference>
<dbReference type="RefSeq" id="WP_180569846.1">
    <property type="nucleotide sequence ID" value="NZ_JACCKB010000030.1"/>
</dbReference>
<gene>
    <name evidence="2" type="ORF">H0A36_17555</name>
</gene>
<evidence type="ECO:0000313" key="2">
    <source>
        <dbReference type="EMBL" id="NYZ67823.1"/>
    </source>
</evidence>
<dbReference type="AlphaFoldDB" id="A0A853I353"/>
<proteinExistence type="predicted"/>